<evidence type="ECO:0000256" key="1">
    <source>
        <dbReference type="ARBA" id="ARBA00008791"/>
    </source>
</evidence>
<comment type="caution">
    <text evidence="3">The sequence shown here is derived from an EMBL/GenBank/DDBJ whole genome shotgun (WGS) entry which is preliminary data.</text>
</comment>
<organism evidence="3 4">
    <name type="scientific">Virgisporangium aliadipatigenens</name>
    <dbReference type="NCBI Taxonomy" id="741659"/>
    <lineage>
        <taxon>Bacteria</taxon>
        <taxon>Bacillati</taxon>
        <taxon>Actinomycetota</taxon>
        <taxon>Actinomycetes</taxon>
        <taxon>Micromonosporales</taxon>
        <taxon>Micromonosporaceae</taxon>
        <taxon>Virgisporangium</taxon>
    </lineage>
</organism>
<dbReference type="RefSeq" id="WP_203899566.1">
    <property type="nucleotide sequence ID" value="NZ_BOPF01000009.1"/>
</dbReference>
<dbReference type="PANTHER" id="PTHR31964:SF113">
    <property type="entry name" value="USPA DOMAIN-CONTAINING PROTEIN"/>
    <property type="match status" value="1"/>
</dbReference>
<dbReference type="Gene3D" id="3.40.50.620">
    <property type="entry name" value="HUPs"/>
    <property type="match status" value="2"/>
</dbReference>
<dbReference type="PANTHER" id="PTHR31964">
    <property type="entry name" value="ADENINE NUCLEOTIDE ALPHA HYDROLASES-LIKE SUPERFAMILY PROTEIN"/>
    <property type="match status" value="1"/>
</dbReference>
<dbReference type="PRINTS" id="PR01438">
    <property type="entry name" value="UNVRSLSTRESS"/>
</dbReference>
<protein>
    <recommendedName>
        <fullName evidence="2">UspA domain-containing protein</fullName>
    </recommendedName>
</protein>
<comment type="similarity">
    <text evidence="1">Belongs to the universal stress protein A family.</text>
</comment>
<accession>A0A8J4DQR8</accession>
<keyword evidence="4" id="KW-1185">Reference proteome</keyword>
<dbReference type="AlphaFoldDB" id="A0A8J4DQR8"/>
<sequence length="283" mass="28930">MRSNEIVVGVDGSARSRVALRFAAAEADRHDAALRVVAAYEIDARAERFGPVRSLVRERYVGIVDEALREVANMVPEVVASGAALEGVPGRVLVDAADGARLLVVGNRGLGGFAGLLLGSVGGYVATHARVPVIVVRGGSDTAGGAVVAGLDLSTRDSAVLEAAFAEAGVRGTGLVAVHAYPMPVTAWSAAFAAVPFDPAEVREAAVEEVETALAPWREKYPRVPVEVVVGGGSAARLLVDRSHGAGLVVVGSRGHGVTAGTLLGSVGLQLLHHADSPVLIAH</sequence>
<dbReference type="Proteomes" id="UP000619260">
    <property type="component" value="Unassembled WGS sequence"/>
</dbReference>
<dbReference type="InterPro" id="IPR006015">
    <property type="entry name" value="Universal_stress_UspA"/>
</dbReference>
<name>A0A8J4DQR8_9ACTN</name>
<feature type="domain" description="UspA" evidence="2">
    <location>
        <begin position="147"/>
        <end position="282"/>
    </location>
</feature>
<evidence type="ECO:0000259" key="2">
    <source>
        <dbReference type="Pfam" id="PF00582"/>
    </source>
</evidence>
<reference evidence="3" key="1">
    <citation type="submission" date="2021-01" db="EMBL/GenBank/DDBJ databases">
        <title>Whole genome shotgun sequence of Virgisporangium aliadipatigenens NBRC 105644.</title>
        <authorList>
            <person name="Komaki H."/>
            <person name="Tamura T."/>
        </authorList>
    </citation>
    <scope>NUCLEOTIDE SEQUENCE</scope>
    <source>
        <strain evidence="3">NBRC 105644</strain>
    </source>
</reference>
<dbReference type="InterPro" id="IPR014729">
    <property type="entry name" value="Rossmann-like_a/b/a_fold"/>
</dbReference>
<feature type="domain" description="UspA" evidence="2">
    <location>
        <begin position="5"/>
        <end position="137"/>
    </location>
</feature>
<evidence type="ECO:0000313" key="4">
    <source>
        <dbReference type="Proteomes" id="UP000619260"/>
    </source>
</evidence>
<dbReference type="EMBL" id="BOPF01000009">
    <property type="protein sequence ID" value="GIJ46018.1"/>
    <property type="molecule type" value="Genomic_DNA"/>
</dbReference>
<dbReference type="Pfam" id="PF00582">
    <property type="entry name" value="Usp"/>
    <property type="match status" value="2"/>
</dbReference>
<proteinExistence type="inferred from homology"/>
<dbReference type="InterPro" id="IPR006016">
    <property type="entry name" value="UspA"/>
</dbReference>
<dbReference type="SUPFAM" id="SSF52402">
    <property type="entry name" value="Adenine nucleotide alpha hydrolases-like"/>
    <property type="match status" value="2"/>
</dbReference>
<evidence type="ECO:0000313" key="3">
    <source>
        <dbReference type="EMBL" id="GIJ46018.1"/>
    </source>
</evidence>
<gene>
    <name evidence="3" type="ORF">Val02_29040</name>
</gene>